<sequence>MGGFKLILGTPINAVPHPWLTLPVSGIMVNAYDILRVGLSRVRGRGLRKLLGIDNDDVELWIDSGGYQFLRRGIDPGTYKIAKVYREVDADYYISLDYPPGPLDDNETRARKIARTISSYMSLKNTLRGLVEEGRLIPVFHMAVGESLRLQLRSYEPHSCIAAVGGLIPHFMQRSGKGSRLKAVLFLTLLRKLWRGKLHALGLASAAVIPLLKIIGIDSGDTQTWRHKAAFGKIIVPGLGERHISGQKVRFGPATLRENEVDIYREFVKKASSLFNVTHESLVNSFEARALFNAWILLEVASNGATYRGTSKPFAKLYEAARALKKLPPDELEAKLAGLLGVAKLPSAESSSYVEVKTVERVPSYTALNYTTVEEA</sequence>
<dbReference type="KEGG" id="pdl:Pyrde_1600"/>
<dbReference type="EMBL" id="CP013011">
    <property type="protein sequence ID" value="ALL01643.1"/>
    <property type="molecule type" value="Genomic_DNA"/>
</dbReference>
<dbReference type="RefSeq" id="WP_180385470.1">
    <property type="nucleotide sequence ID" value="NZ_CP013011.1"/>
</dbReference>
<dbReference type="InterPro" id="IPR036511">
    <property type="entry name" value="TGT-like_sf"/>
</dbReference>
<dbReference type="AlphaFoldDB" id="A0A0P0N3Z2"/>
<dbReference type="GeneID" id="26099939"/>
<proteinExistence type="predicted"/>
<dbReference type="OrthoDB" id="6871at2157"/>
<dbReference type="GO" id="GO:0006400">
    <property type="term" value="P:tRNA modification"/>
    <property type="evidence" value="ECO:0007669"/>
    <property type="project" value="InterPro"/>
</dbReference>
<organism evidence="1 2">
    <name type="scientific">Pyrodictium delaneyi</name>
    <dbReference type="NCBI Taxonomy" id="1273541"/>
    <lineage>
        <taxon>Archaea</taxon>
        <taxon>Thermoproteota</taxon>
        <taxon>Thermoprotei</taxon>
        <taxon>Desulfurococcales</taxon>
        <taxon>Pyrodictiaceae</taxon>
        <taxon>Pyrodictium</taxon>
    </lineage>
</organism>
<evidence type="ECO:0000313" key="2">
    <source>
        <dbReference type="Proteomes" id="UP000058613"/>
    </source>
</evidence>
<accession>A0A0P0N3Z2</accession>
<reference evidence="1 2" key="1">
    <citation type="submission" date="2015-10" db="EMBL/GenBank/DDBJ databases">
        <title>Complete genome sequence of hyperthermophilic archaeon Pyrodictium delaneyi Su06.</title>
        <authorList>
            <person name="Jung J.-H."/>
            <person name="Lin J."/>
            <person name="Holden J.F."/>
            <person name="Park C.-S."/>
        </authorList>
    </citation>
    <scope>NUCLEOTIDE SEQUENCE [LARGE SCALE GENOMIC DNA]</scope>
    <source>
        <strain evidence="1 2">Su06</strain>
    </source>
</reference>
<dbReference type="SUPFAM" id="SSF51713">
    <property type="entry name" value="tRNA-guanine transglycosylase"/>
    <property type="match status" value="1"/>
</dbReference>
<dbReference type="Gene3D" id="3.20.20.105">
    <property type="entry name" value="Queuine tRNA-ribosyltransferase-like"/>
    <property type="match status" value="1"/>
</dbReference>
<protein>
    <submittedName>
        <fullName evidence="1">Uncharacterized protein</fullName>
    </submittedName>
</protein>
<evidence type="ECO:0000313" key="1">
    <source>
        <dbReference type="EMBL" id="ALL01643.1"/>
    </source>
</evidence>
<dbReference type="Proteomes" id="UP000058613">
    <property type="component" value="Chromosome"/>
</dbReference>
<gene>
    <name evidence="1" type="ORF">Pyrde_1600</name>
</gene>
<name>A0A0P0N3Z2_9CREN</name>